<keyword evidence="2" id="KW-1185">Reference proteome</keyword>
<reference evidence="1 2" key="1">
    <citation type="submission" date="2022-03" db="EMBL/GenBank/DDBJ databases">
        <authorList>
            <person name="Brunel B."/>
        </authorList>
    </citation>
    <scope>NUCLEOTIDE SEQUENCE [LARGE SCALE GENOMIC DNA]</scope>
    <source>
        <strain evidence="1">STM5069sample</strain>
    </source>
</reference>
<proteinExistence type="predicted"/>
<dbReference type="EMBL" id="CAKXZT010000168">
    <property type="protein sequence ID" value="CAH2408476.1"/>
    <property type="molecule type" value="Genomic_DNA"/>
</dbReference>
<organism evidence="1 2">
    <name type="scientific">Mesorhizobium escarrei</name>
    <dbReference type="NCBI Taxonomy" id="666018"/>
    <lineage>
        <taxon>Bacteria</taxon>
        <taxon>Pseudomonadati</taxon>
        <taxon>Pseudomonadota</taxon>
        <taxon>Alphaproteobacteria</taxon>
        <taxon>Hyphomicrobiales</taxon>
        <taxon>Phyllobacteriaceae</taxon>
        <taxon>Mesorhizobium</taxon>
    </lineage>
</organism>
<dbReference type="Proteomes" id="UP001153050">
    <property type="component" value="Unassembled WGS sequence"/>
</dbReference>
<comment type="caution">
    <text evidence="1">The sequence shown here is derived from an EMBL/GenBank/DDBJ whole genome shotgun (WGS) entry which is preliminary data.</text>
</comment>
<gene>
    <name evidence="1" type="ORF">MES5069_70094</name>
</gene>
<evidence type="ECO:0000313" key="1">
    <source>
        <dbReference type="EMBL" id="CAH2408476.1"/>
    </source>
</evidence>
<evidence type="ECO:0000313" key="2">
    <source>
        <dbReference type="Proteomes" id="UP001153050"/>
    </source>
</evidence>
<accession>A0ABN8KE09</accession>
<protein>
    <submittedName>
        <fullName evidence="1">Uncharacterized protein</fullName>
    </submittedName>
</protein>
<name>A0ABN8KE09_9HYPH</name>
<sequence length="42" mass="4777">MGAARVRRNIIRIKLVYAGLNQGPEAKDHNLCRRQKTTTLRG</sequence>